<reference evidence="2 3" key="1">
    <citation type="journal article" date="2018" name="Nat. Ecol. Evol.">
        <title>Shark genomes provide insights into elasmobranch evolution and the origin of vertebrates.</title>
        <authorList>
            <person name="Hara Y"/>
            <person name="Yamaguchi K"/>
            <person name="Onimaru K"/>
            <person name="Kadota M"/>
            <person name="Koyanagi M"/>
            <person name="Keeley SD"/>
            <person name="Tatsumi K"/>
            <person name="Tanaka K"/>
            <person name="Motone F"/>
            <person name="Kageyama Y"/>
            <person name="Nozu R"/>
            <person name="Adachi N"/>
            <person name="Nishimura O"/>
            <person name="Nakagawa R"/>
            <person name="Tanegashima C"/>
            <person name="Kiyatake I"/>
            <person name="Matsumoto R"/>
            <person name="Murakumo K"/>
            <person name="Nishida K"/>
            <person name="Terakita A"/>
            <person name="Kuratani S"/>
            <person name="Sato K"/>
            <person name="Hyodo S Kuraku.S."/>
        </authorList>
    </citation>
    <scope>NUCLEOTIDE SEQUENCE [LARGE SCALE GENOMIC DNA]</scope>
</reference>
<keyword evidence="3" id="KW-1185">Reference proteome</keyword>
<feature type="region of interest" description="Disordered" evidence="1">
    <location>
        <begin position="76"/>
        <end position="163"/>
    </location>
</feature>
<dbReference type="Proteomes" id="UP000287033">
    <property type="component" value="Unassembled WGS sequence"/>
</dbReference>
<evidence type="ECO:0000313" key="3">
    <source>
        <dbReference type="Proteomes" id="UP000287033"/>
    </source>
</evidence>
<evidence type="ECO:0000313" key="2">
    <source>
        <dbReference type="EMBL" id="GCC16840.1"/>
    </source>
</evidence>
<proteinExistence type="predicted"/>
<dbReference type="EMBL" id="BEZZ01002583">
    <property type="protein sequence ID" value="GCC16840.1"/>
    <property type="molecule type" value="Genomic_DNA"/>
</dbReference>
<accession>A0A401RFB8</accession>
<protein>
    <submittedName>
        <fullName evidence="2">Uncharacterized protein</fullName>
    </submittedName>
</protein>
<dbReference type="AlphaFoldDB" id="A0A401RFB8"/>
<name>A0A401RFB8_CHIPU</name>
<feature type="compositionally biased region" description="Basic and acidic residues" evidence="1">
    <location>
        <begin position="86"/>
        <end position="95"/>
    </location>
</feature>
<feature type="region of interest" description="Disordered" evidence="1">
    <location>
        <begin position="26"/>
        <end position="64"/>
    </location>
</feature>
<gene>
    <name evidence="2" type="ORF">chiPu_0020409</name>
</gene>
<sequence>MLHPTRSKAPPLLFPALVEESQCACSAPTKLGNPAPPLPRQVSKRVSAHVPSPSRPGSPRPSFSITAVDVNHCACSAKTEQARPSTHGERRRDSVRILGRGHRNPALSLDTGGGRRDSASPSNHVHGGGVSQCACHAPPFTPRQPKGANAHAPPETSQACPSL</sequence>
<evidence type="ECO:0000256" key="1">
    <source>
        <dbReference type="SAM" id="MobiDB-lite"/>
    </source>
</evidence>
<comment type="caution">
    <text evidence="2">The sequence shown here is derived from an EMBL/GenBank/DDBJ whole genome shotgun (WGS) entry which is preliminary data.</text>
</comment>
<organism evidence="2 3">
    <name type="scientific">Chiloscyllium punctatum</name>
    <name type="common">Brownbanded bambooshark</name>
    <name type="synonym">Hemiscyllium punctatum</name>
    <dbReference type="NCBI Taxonomy" id="137246"/>
    <lineage>
        <taxon>Eukaryota</taxon>
        <taxon>Metazoa</taxon>
        <taxon>Chordata</taxon>
        <taxon>Craniata</taxon>
        <taxon>Vertebrata</taxon>
        <taxon>Chondrichthyes</taxon>
        <taxon>Elasmobranchii</taxon>
        <taxon>Galeomorphii</taxon>
        <taxon>Galeoidea</taxon>
        <taxon>Orectolobiformes</taxon>
        <taxon>Hemiscylliidae</taxon>
        <taxon>Chiloscyllium</taxon>
    </lineage>
</organism>